<evidence type="ECO:0000313" key="3">
    <source>
        <dbReference type="EMBL" id="KHN71009.1"/>
    </source>
</evidence>
<dbReference type="AlphaFoldDB" id="A0A0B2UNZ7"/>
<name>A0A0B2UNZ7_TOXCA</name>
<protein>
    <submittedName>
        <fullName evidence="3">Putative selT-like protein C35C5.3</fullName>
    </submittedName>
</protein>
<dbReference type="PANTHER" id="PTHR13544">
    <property type="entry name" value="SELENOPROTEIN T"/>
    <property type="match status" value="1"/>
</dbReference>
<dbReference type="Gene3D" id="3.40.30.10">
    <property type="entry name" value="Glutaredoxin"/>
    <property type="match status" value="1"/>
</dbReference>
<dbReference type="GO" id="GO:0004791">
    <property type="term" value="F:thioredoxin-disulfide reductase (NADPH) activity"/>
    <property type="evidence" value="ECO:0007669"/>
    <property type="project" value="TreeGrafter"/>
</dbReference>
<evidence type="ECO:0000256" key="1">
    <source>
        <dbReference type="ARBA" id="ARBA00022729"/>
    </source>
</evidence>
<dbReference type="STRING" id="6265.A0A0B2UNZ7"/>
<dbReference type="PANTHER" id="PTHR13544:SF0">
    <property type="entry name" value="THIOREDOXIN REDUCTASE-LIKE SELENOPROTEIN T"/>
    <property type="match status" value="1"/>
</dbReference>
<keyword evidence="4" id="KW-1185">Reference proteome</keyword>
<dbReference type="Pfam" id="PF10262">
    <property type="entry name" value="Rdx"/>
    <property type="match status" value="1"/>
</dbReference>
<keyword evidence="2" id="KW-0676">Redox-active center</keyword>
<dbReference type="GO" id="GO:0005789">
    <property type="term" value="C:endoplasmic reticulum membrane"/>
    <property type="evidence" value="ECO:0007669"/>
    <property type="project" value="TreeGrafter"/>
</dbReference>
<dbReference type="InterPro" id="IPR019389">
    <property type="entry name" value="Selenoprotein_T"/>
</dbReference>
<dbReference type="GO" id="GO:0045454">
    <property type="term" value="P:cell redox homeostasis"/>
    <property type="evidence" value="ECO:0007669"/>
    <property type="project" value="TreeGrafter"/>
</dbReference>
<dbReference type="InterPro" id="IPR011893">
    <property type="entry name" value="Selenoprotein_Rdx-typ"/>
</dbReference>
<dbReference type="InterPro" id="IPR036249">
    <property type="entry name" value="Thioredoxin-like_sf"/>
</dbReference>
<sequence length="269" mass="29956">MRFLAASQLPNFAPQVACMVSICGHVRLRVDRCMLNSRLGVIILGAALALSLRDIYGHVEHSEDEHDVDDDAAFSKEFGDEEMNHDEAEGEQIPVRTSSSHFTAPHTLKNLPTMKFLFCVSCGYRQAFDEFSRFVHEKYPSMKIDGSNYAPVAWKAILAQFIGFSKIALIVLIVMGRDPFASIGRPTPSIFSWALNNKLSSCMMLFLLSNAIESSLMSTGAFEIYLGDEQIWSKLESGRVPSPAELMQIIDQHMEITGAKVSDTFSSFE</sequence>
<comment type="caution">
    <text evidence="3">The sequence shown here is derived from an EMBL/GenBank/DDBJ whole genome shotgun (WGS) entry which is preliminary data.</text>
</comment>
<dbReference type="EMBL" id="JPKZ01022845">
    <property type="protein sequence ID" value="KHN71009.1"/>
    <property type="molecule type" value="Genomic_DNA"/>
</dbReference>
<gene>
    <name evidence="3" type="primary">C35C5.3</name>
    <name evidence="3" type="ORF">Tcan_17546</name>
</gene>
<reference evidence="3 4" key="1">
    <citation type="submission" date="2014-11" db="EMBL/GenBank/DDBJ databases">
        <title>Genetic blueprint of the zoonotic pathogen Toxocara canis.</title>
        <authorList>
            <person name="Zhu X.-Q."/>
            <person name="Korhonen P.K."/>
            <person name="Cai H."/>
            <person name="Young N.D."/>
            <person name="Nejsum P."/>
            <person name="von Samson-Himmelstjerna G."/>
            <person name="Boag P.R."/>
            <person name="Tan P."/>
            <person name="Li Q."/>
            <person name="Min J."/>
            <person name="Yang Y."/>
            <person name="Wang X."/>
            <person name="Fang X."/>
            <person name="Hall R.S."/>
            <person name="Hofmann A."/>
            <person name="Sternberg P.W."/>
            <person name="Jex A.R."/>
            <person name="Gasser R.B."/>
        </authorList>
    </citation>
    <scope>NUCLEOTIDE SEQUENCE [LARGE SCALE GENOMIC DNA]</scope>
    <source>
        <strain evidence="3">PN_DK_2014</strain>
    </source>
</reference>
<organism evidence="3 4">
    <name type="scientific">Toxocara canis</name>
    <name type="common">Canine roundworm</name>
    <dbReference type="NCBI Taxonomy" id="6265"/>
    <lineage>
        <taxon>Eukaryota</taxon>
        <taxon>Metazoa</taxon>
        <taxon>Ecdysozoa</taxon>
        <taxon>Nematoda</taxon>
        <taxon>Chromadorea</taxon>
        <taxon>Rhabditida</taxon>
        <taxon>Spirurina</taxon>
        <taxon>Ascaridomorpha</taxon>
        <taxon>Ascaridoidea</taxon>
        <taxon>Toxocaridae</taxon>
        <taxon>Toxocara</taxon>
    </lineage>
</organism>
<dbReference type="SUPFAM" id="SSF52833">
    <property type="entry name" value="Thioredoxin-like"/>
    <property type="match status" value="1"/>
</dbReference>
<dbReference type="OrthoDB" id="60822at2759"/>
<accession>A0A0B2UNZ7</accession>
<dbReference type="OMA" id="HIEVREQ"/>
<evidence type="ECO:0000256" key="2">
    <source>
        <dbReference type="ARBA" id="ARBA00023284"/>
    </source>
</evidence>
<proteinExistence type="predicted"/>
<evidence type="ECO:0000313" key="4">
    <source>
        <dbReference type="Proteomes" id="UP000031036"/>
    </source>
</evidence>
<dbReference type="NCBIfam" id="TIGR02174">
    <property type="entry name" value="CXXU_selWTH"/>
    <property type="match status" value="1"/>
</dbReference>
<dbReference type="Proteomes" id="UP000031036">
    <property type="component" value="Unassembled WGS sequence"/>
</dbReference>
<keyword evidence="1" id="KW-0732">Signal</keyword>